<dbReference type="InterPro" id="IPR002562">
    <property type="entry name" value="3'-5'_exonuclease_dom"/>
</dbReference>
<reference evidence="2" key="1">
    <citation type="journal article" date="2015" name="Nature">
        <title>Complex archaea that bridge the gap between prokaryotes and eukaryotes.</title>
        <authorList>
            <person name="Spang A."/>
            <person name="Saw J.H."/>
            <person name="Jorgensen S.L."/>
            <person name="Zaremba-Niedzwiedzka K."/>
            <person name="Martijn J."/>
            <person name="Lind A.E."/>
            <person name="van Eijk R."/>
            <person name="Schleper C."/>
            <person name="Guy L."/>
            <person name="Ettema T.J."/>
        </authorList>
    </citation>
    <scope>NUCLEOTIDE SEQUENCE</scope>
</reference>
<name>A0A0F8Z171_9ZZZZ</name>
<accession>A0A0F8Z171</accession>
<dbReference type="AlphaFoldDB" id="A0A0F8Z171"/>
<proteinExistence type="predicted"/>
<evidence type="ECO:0000259" key="1">
    <source>
        <dbReference type="Pfam" id="PF01612"/>
    </source>
</evidence>
<feature type="non-terminal residue" evidence="2">
    <location>
        <position position="184"/>
    </location>
</feature>
<dbReference type="InterPro" id="IPR012337">
    <property type="entry name" value="RNaseH-like_sf"/>
</dbReference>
<organism evidence="2">
    <name type="scientific">marine sediment metagenome</name>
    <dbReference type="NCBI Taxonomy" id="412755"/>
    <lineage>
        <taxon>unclassified sequences</taxon>
        <taxon>metagenomes</taxon>
        <taxon>ecological metagenomes</taxon>
    </lineage>
</organism>
<dbReference type="GO" id="GO:0006139">
    <property type="term" value="P:nucleobase-containing compound metabolic process"/>
    <property type="evidence" value="ECO:0007669"/>
    <property type="project" value="InterPro"/>
</dbReference>
<comment type="caution">
    <text evidence="2">The sequence shown here is derived from an EMBL/GenBank/DDBJ whole genome shotgun (WGS) entry which is preliminary data.</text>
</comment>
<dbReference type="GO" id="GO:0003676">
    <property type="term" value="F:nucleic acid binding"/>
    <property type="evidence" value="ECO:0007669"/>
    <property type="project" value="InterPro"/>
</dbReference>
<dbReference type="InterPro" id="IPR036397">
    <property type="entry name" value="RNaseH_sf"/>
</dbReference>
<dbReference type="Pfam" id="PF01612">
    <property type="entry name" value="DNA_pol_A_exo1"/>
    <property type="match status" value="1"/>
</dbReference>
<dbReference type="Gene3D" id="3.30.420.10">
    <property type="entry name" value="Ribonuclease H-like superfamily/Ribonuclease H"/>
    <property type="match status" value="1"/>
</dbReference>
<gene>
    <name evidence="2" type="ORF">LCGC14_2753880</name>
</gene>
<dbReference type="GO" id="GO:0008408">
    <property type="term" value="F:3'-5' exonuclease activity"/>
    <property type="evidence" value="ECO:0007669"/>
    <property type="project" value="InterPro"/>
</dbReference>
<protein>
    <recommendedName>
        <fullName evidence="1">3'-5' exonuclease domain-containing protein</fullName>
    </recommendedName>
</protein>
<feature type="domain" description="3'-5' exonuclease" evidence="1">
    <location>
        <begin position="21"/>
        <end position="176"/>
    </location>
</feature>
<dbReference type="EMBL" id="LAZR01050431">
    <property type="protein sequence ID" value="KKK87373.1"/>
    <property type="molecule type" value="Genomic_DNA"/>
</dbReference>
<evidence type="ECO:0000313" key="2">
    <source>
        <dbReference type="EMBL" id="KKK87373.1"/>
    </source>
</evidence>
<dbReference type="SUPFAM" id="SSF53098">
    <property type="entry name" value="Ribonuclease H-like"/>
    <property type="match status" value="1"/>
</dbReference>
<sequence length="184" mass="21319">MSKLQFIGNDRITSYECSPFVDLLAWLDKQQILCTDTETNVTESILERKLKVISLGNETGSEIWVIEWEHLNPGNQKALLEHIRCKLNVIHNVSFDYKMFKLNGCTLEKVWDTMLVEQTLHNGISSEQGYYGLQAVYKRRFDLDISKDERLTFGEGPYDDRQIQYAAIDVLKLGTLRKLQIKEA</sequence>